<name>A0A395WAE0_9FIRM</name>
<evidence type="ECO:0000256" key="2">
    <source>
        <dbReference type="RuleBase" id="RU363015"/>
    </source>
</evidence>
<gene>
    <name evidence="3" type="ORF">DWW32_05645</name>
</gene>
<dbReference type="AlphaFoldDB" id="A0A395WAE0"/>
<keyword evidence="2" id="KW-0203">Cytokinin biosynthesis</keyword>
<dbReference type="PANTHER" id="PTHR31223:SF70">
    <property type="entry name" value="LOG FAMILY PROTEIN YJL055W"/>
    <property type="match status" value="1"/>
</dbReference>
<dbReference type="GeneID" id="66578713"/>
<dbReference type="InterPro" id="IPR005269">
    <property type="entry name" value="LOG"/>
</dbReference>
<dbReference type="EMBL" id="QRYQ01000008">
    <property type="protein sequence ID" value="RGU91883.1"/>
    <property type="molecule type" value="Genomic_DNA"/>
</dbReference>
<accession>A0A395WAE0</accession>
<dbReference type="PANTHER" id="PTHR31223">
    <property type="entry name" value="LOG FAMILY PROTEIN YJL055W"/>
    <property type="match status" value="1"/>
</dbReference>
<keyword evidence="2" id="KW-0378">Hydrolase</keyword>
<dbReference type="EC" id="3.2.2.n1" evidence="2"/>
<proteinExistence type="inferred from homology"/>
<dbReference type="RefSeq" id="WP_118325075.1">
    <property type="nucleotide sequence ID" value="NZ_JAXZCE010000067.1"/>
</dbReference>
<dbReference type="GO" id="GO:0005829">
    <property type="term" value="C:cytosol"/>
    <property type="evidence" value="ECO:0007669"/>
    <property type="project" value="TreeGrafter"/>
</dbReference>
<reference evidence="3 4" key="1">
    <citation type="submission" date="2018-08" db="EMBL/GenBank/DDBJ databases">
        <title>A genome reference for cultivated species of the human gut microbiota.</title>
        <authorList>
            <person name="Zou Y."/>
            <person name="Xue W."/>
            <person name="Luo G."/>
        </authorList>
    </citation>
    <scope>NUCLEOTIDE SEQUENCE [LARGE SCALE GENOMIC DNA]</scope>
    <source>
        <strain evidence="3 4">AF15-20</strain>
    </source>
</reference>
<organism evidence="3 4">
    <name type="scientific">Holdemanella biformis</name>
    <dbReference type="NCBI Taxonomy" id="1735"/>
    <lineage>
        <taxon>Bacteria</taxon>
        <taxon>Bacillati</taxon>
        <taxon>Bacillota</taxon>
        <taxon>Erysipelotrichia</taxon>
        <taxon>Erysipelotrichales</taxon>
        <taxon>Erysipelotrichaceae</taxon>
        <taxon>Holdemanella</taxon>
    </lineage>
</organism>
<evidence type="ECO:0000256" key="1">
    <source>
        <dbReference type="ARBA" id="ARBA00006763"/>
    </source>
</evidence>
<comment type="similarity">
    <text evidence="1 2">Belongs to the LOG family.</text>
</comment>
<dbReference type="InterPro" id="IPR031100">
    <property type="entry name" value="LOG_fam"/>
</dbReference>
<dbReference type="GO" id="GO:0016799">
    <property type="term" value="F:hydrolase activity, hydrolyzing N-glycosyl compounds"/>
    <property type="evidence" value="ECO:0007669"/>
    <property type="project" value="TreeGrafter"/>
</dbReference>
<dbReference type="Gene3D" id="3.40.50.450">
    <property type="match status" value="1"/>
</dbReference>
<dbReference type="GO" id="GO:0009691">
    <property type="term" value="P:cytokinin biosynthetic process"/>
    <property type="evidence" value="ECO:0007669"/>
    <property type="project" value="UniProtKB-UniRule"/>
</dbReference>
<comment type="caution">
    <text evidence="3">The sequence shown here is derived from an EMBL/GenBank/DDBJ whole genome shotgun (WGS) entry which is preliminary data.</text>
</comment>
<evidence type="ECO:0000313" key="4">
    <source>
        <dbReference type="Proteomes" id="UP000265489"/>
    </source>
</evidence>
<dbReference type="SUPFAM" id="SSF102405">
    <property type="entry name" value="MCP/YpsA-like"/>
    <property type="match status" value="1"/>
</dbReference>
<evidence type="ECO:0000313" key="3">
    <source>
        <dbReference type="EMBL" id="RGU91883.1"/>
    </source>
</evidence>
<dbReference type="Proteomes" id="UP000265489">
    <property type="component" value="Unassembled WGS sequence"/>
</dbReference>
<sequence length="180" mass="20164">MNITVYLGSTYGNDPDFKTKIIELGTWIAKNNHTLVFGGSKTGLMGELANSTLNAGGKVIGVEAQMFVDEGVHMDNLTKLYIEKDIADRRTRMIELGDAFIAFPGATGTLEEISEILSKLSLYQLECPCIFYNVNGYYDHLKAFLQHMIDCELSTPKQQQHVYFLDSLNEIKEVLKEAQS</sequence>
<dbReference type="NCBIfam" id="TIGR00730">
    <property type="entry name" value="Rossman fold protein, TIGR00730 family"/>
    <property type="match status" value="1"/>
</dbReference>
<dbReference type="Pfam" id="PF03641">
    <property type="entry name" value="Lysine_decarbox"/>
    <property type="match status" value="1"/>
</dbReference>
<protein>
    <recommendedName>
        <fullName evidence="2">Cytokinin riboside 5'-monophosphate phosphoribohydrolase</fullName>
        <ecNumber evidence="2">3.2.2.n1</ecNumber>
    </recommendedName>
</protein>